<dbReference type="SUPFAM" id="SSF56968">
    <property type="entry name" value="Lipovitellin-phosvitin complex, beta-sheet shell regions"/>
    <property type="match status" value="1"/>
</dbReference>
<feature type="compositionally biased region" description="Low complexity" evidence="6">
    <location>
        <begin position="279"/>
        <end position="326"/>
    </location>
</feature>
<dbReference type="EMBL" id="JAWQEG010003811">
    <property type="protein sequence ID" value="KAK3864352.1"/>
    <property type="molecule type" value="Genomic_DNA"/>
</dbReference>
<keyword evidence="4" id="KW-0325">Glycoprotein</keyword>
<dbReference type="Pfam" id="PF01347">
    <property type="entry name" value="Vitellogenin_N"/>
    <property type="match status" value="1"/>
</dbReference>
<evidence type="ECO:0000313" key="9">
    <source>
        <dbReference type="EMBL" id="KAK3864352.1"/>
    </source>
</evidence>
<dbReference type="InterPro" id="IPR001747">
    <property type="entry name" value="Vitellogenin_N"/>
</dbReference>
<accession>A0AAE1K4Z3</accession>
<feature type="compositionally biased region" description="Polar residues" evidence="6">
    <location>
        <begin position="441"/>
        <end position="453"/>
    </location>
</feature>
<dbReference type="Proteomes" id="UP001286313">
    <property type="component" value="Unassembled WGS sequence"/>
</dbReference>
<dbReference type="PROSITE" id="PS51211">
    <property type="entry name" value="VITELLOGENIN"/>
    <property type="match status" value="1"/>
</dbReference>
<evidence type="ECO:0000256" key="4">
    <source>
        <dbReference type="ARBA" id="ARBA00023180"/>
    </source>
</evidence>
<evidence type="ECO:0000256" key="1">
    <source>
        <dbReference type="ARBA" id="ARBA00022729"/>
    </source>
</evidence>
<dbReference type="InterPro" id="IPR011030">
    <property type="entry name" value="Lipovitellin_superhlx_dom"/>
</dbReference>
<dbReference type="GO" id="GO:0005319">
    <property type="term" value="F:lipid transporter activity"/>
    <property type="evidence" value="ECO:0007669"/>
    <property type="project" value="InterPro"/>
</dbReference>
<keyword evidence="2" id="KW-0758">Storage protein</keyword>
<feature type="compositionally biased region" description="Low complexity" evidence="6">
    <location>
        <begin position="16"/>
        <end position="26"/>
    </location>
</feature>
<organism evidence="9 10">
    <name type="scientific">Petrolisthes cinctipes</name>
    <name type="common">Flat porcelain crab</name>
    <dbReference type="NCBI Taxonomy" id="88211"/>
    <lineage>
        <taxon>Eukaryota</taxon>
        <taxon>Metazoa</taxon>
        <taxon>Ecdysozoa</taxon>
        <taxon>Arthropoda</taxon>
        <taxon>Crustacea</taxon>
        <taxon>Multicrustacea</taxon>
        <taxon>Malacostraca</taxon>
        <taxon>Eumalacostraca</taxon>
        <taxon>Eucarida</taxon>
        <taxon>Decapoda</taxon>
        <taxon>Pleocyemata</taxon>
        <taxon>Anomura</taxon>
        <taxon>Galatheoidea</taxon>
        <taxon>Porcellanidae</taxon>
        <taxon>Petrolisthes</taxon>
    </lineage>
</organism>
<feature type="compositionally biased region" description="Low complexity" evidence="6">
    <location>
        <begin position="217"/>
        <end position="250"/>
    </location>
</feature>
<feature type="region of interest" description="Disordered" evidence="6">
    <location>
        <begin position="16"/>
        <end position="506"/>
    </location>
</feature>
<dbReference type="SMART" id="SM00638">
    <property type="entry name" value="LPD_N"/>
    <property type="match status" value="1"/>
</dbReference>
<evidence type="ECO:0000256" key="2">
    <source>
        <dbReference type="ARBA" id="ARBA00022761"/>
    </source>
</evidence>
<reference evidence="9" key="1">
    <citation type="submission" date="2023-10" db="EMBL/GenBank/DDBJ databases">
        <title>Genome assemblies of two species of porcelain crab, Petrolisthes cinctipes and Petrolisthes manimaculis (Anomura: Porcellanidae).</title>
        <authorList>
            <person name="Angst P."/>
        </authorList>
    </citation>
    <scope>NUCLEOTIDE SEQUENCE</scope>
    <source>
        <strain evidence="9">PB745_01</strain>
        <tissue evidence="9">Gill</tissue>
    </source>
</reference>
<feature type="compositionally biased region" description="Low complexity" evidence="6">
    <location>
        <begin position="830"/>
        <end position="839"/>
    </location>
</feature>
<dbReference type="InterPro" id="IPR050733">
    <property type="entry name" value="Vitellogenin/Apolipophorin"/>
</dbReference>
<comment type="caution">
    <text evidence="9">The sequence shown here is derived from an EMBL/GenBank/DDBJ whole genome shotgun (WGS) entry which is preliminary data.</text>
</comment>
<keyword evidence="10" id="KW-1185">Reference proteome</keyword>
<feature type="compositionally biased region" description="Basic and acidic residues" evidence="6">
    <location>
        <begin position="29"/>
        <end position="63"/>
    </location>
</feature>
<dbReference type="Gene3D" id="2.30.230.10">
    <property type="entry name" value="Lipovitellin, beta-sheet shell regions, chain A"/>
    <property type="match status" value="1"/>
</dbReference>
<evidence type="ECO:0000256" key="7">
    <source>
        <dbReference type="SAM" id="SignalP"/>
    </source>
</evidence>
<dbReference type="AlphaFoldDB" id="A0AAE1K4Z3"/>
<dbReference type="Gene3D" id="1.25.10.20">
    <property type="entry name" value="Vitellinogen, superhelical"/>
    <property type="match status" value="1"/>
</dbReference>
<evidence type="ECO:0000256" key="5">
    <source>
        <dbReference type="PROSITE-ProRule" id="PRU00557"/>
    </source>
</evidence>
<feature type="domain" description="Vitellogenin" evidence="8">
    <location>
        <begin position="549"/>
        <end position="1076"/>
    </location>
</feature>
<feature type="compositionally biased region" description="Low complexity" evidence="6">
    <location>
        <begin position="334"/>
        <end position="437"/>
    </location>
</feature>
<evidence type="ECO:0000256" key="3">
    <source>
        <dbReference type="ARBA" id="ARBA00023157"/>
    </source>
</evidence>
<feature type="chain" id="PRO_5042142364" description="Vitellogenin domain-containing protein" evidence="7">
    <location>
        <begin position="19"/>
        <end position="1076"/>
    </location>
</feature>
<evidence type="ECO:0000259" key="8">
    <source>
        <dbReference type="PROSITE" id="PS51211"/>
    </source>
</evidence>
<feature type="compositionally biased region" description="Basic and acidic residues" evidence="6">
    <location>
        <begin position="70"/>
        <end position="80"/>
    </location>
</feature>
<gene>
    <name evidence="9" type="ORF">Pcinc_029948</name>
</gene>
<feature type="compositionally biased region" description="Polar residues" evidence="6">
    <location>
        <begin position="461"/>
        <end position="506"/>
    </location>
</feature>
<proteinExistence type="predicted"/>
<feature type="compositionally biased region" description="Basic and acidic residues" evidence="6">
    <location>
        <begin position="126"/>
        <end position="142"/>
    </location>
</feature>
<dbReference type="InterPro" id="IPR015819">
    <property type="entry name" value="Lipid_transp_b-sht_shell"/>
</dbReference>
<comment type="caution">
    <text evidence="5">Lacks conserved residue(s) required for the propagation of feature annotation.</text>
</comment>
<dbReference type="PANTHER" id="PTHR23345:SF15">
    <property type="entry name" value="VITELLOGENIN 1-RELATED"/>
    <property type="match status" value="1"/>
</dbReference>
<dbReference type="InterPro" id="IPR015816">
    <property type="entry name" value="Vitellinogen_b-sht_N"/>
</dbReference>
<feature type="signal peptide" evidence="7">
    <location>
        <begin position="1"/>
        <end position="18"/>
    </location>
</feature>
<dbReference type="PANTHER" id="PTHR23345">
    <property type="entry name" value="VITELLOGENIN-RELATED"/>
    <property type="match status" value="1"/>
</dbReference>
<feature type="non-terminal residue" evidence="9">
    <location>
        <position position="1"/>
    </location>
</feature>
<feature type="compositionally biased region" description="Low complexity" evidence="6">
    <location>
        <begin position="733"/>
        <end position="744"/>
    </location>
</feature>
<feature type="region of interest" description="Disordered" evidence="6">
    <location>
        <begin position="820"/>
        <end position="839"/>
    </location>
</feature>
<evidence type="ECO:0000256" key="6">
    <source>
        <dbReference type="SAM" id="MobiDB-lite"/>
    </source>
</evidence>
<dbReference type="SUPFAM" id="SSF48431">
    <property type="entry name" value="Lipovitellin-phosvitin complex, superhelical domain"/>
    <property type="match status" value="1"/>
</dbReference>
<protein>
    <recommendedName>
        <fullName evidence="8">Vitellogenin domain-containing protein</fullName>
    </recommendedName>
</protein>
<feature type="compositionally biased region" description="Low complexity" evidence="6">
    <location>
        <begin position="177"/>
        <end position="207"/>
    </location>
</feature>
<feature type="compositionally biased region" description="Basic and acidic residues" evidence="6">
    <location>
        <begin position="89"/>
        <end position="102"/>
    </location>
</feature>
<keyword evidence="3" id="KW-1015">Disulfide bond</keyword>
<evidence type="ECO:0000313" key="10">
    <source>
        <dbReference type="Proteomes" id="UP001286313"/>
    </source>
</evidence>
<keyword evidence="1 7" id="KW-0732">Signal</keyword>
<feature type="region of interest" description="Disordered" evidence="6">
    <location>
        <begin position="723"/>
        <end position="744"/>
    </location>
</feature>
<sequence>MRPLLALLLLGAFTRAAASSPQRAPPVIREARWDDGREDWRENSQDGQVREVRRDHGGGEWRESSQNGGKVREEREEWRESSQNGGNIRELRRSHGGEEWRESSQNGGNIRELRRAERSSSQNGGKLREERWAEEGGDEWRESSQYGGQTSSSDSHRASSSQSTDDVRYGNTGYGGQSSYDTSDTSSYGSDRRPGYNSGYSYHDSGYGTDGGGGDSGYRSGYGSAQSGSASSSYGSPGYRSSYGSQSSYDDAGDGHQSGYDTDSYDGHYRSGGGGGGSYSSSSYDGGSYGSSSNDRSPDSSSSYDDGSYRSSSYGSSSYDRSPDSPSSDDDGSYRSSSYDRSPDSPSSYDRSYGSSSYDRSPDSPSSDDGGSYRSSSYGSSSYDRSPDSSSSYDRSYGSSSNDRSPDSSSSYDGGSYGSSSYDSGSYGGTYDSSTYDRVNYDSSNSNRGSYDPSSYDRGNYDSSNINRGTYDSSSINRGTYDSSSINRGTYDSSSINRGTYDSSYNYNGYGERTVYETNGDTNYNYNNNGGTTGYNTGDTAGVVGSSGFEPGKEYVYNYEGRVVSCYGDTEESQQQQRQEQQSTVSLRAVVTITANTHCDLKLKVDDFEVDEASEVEGEWLKEAVTQHHLHFSYQNGRVEAVCPDIQEATQATNIKKAILSAIQVSLPSLNNTTPVYITERDVSGECETKYTVTSEEDGRRVVVEKTKEDCLTDLSIPHLSHTSLHHQHQHHLSSSQQPPSQLPFVRRNQTCRLEKSGERWERVECEEKVSVDGPFSPTPTTTITITSSLVLSELPRPFTQPFHQGGRQLRRGHLRMELEEEEVTHDSSHSSTHHSAASDTLAQIADTIELLSVGVFDEDGPVSDARMQPQRFSHLVSLLATLQKDEDMQDVWNTYSQQEGYRELVMDAVKVCESGPCVRVMCLSARENHPALPRTALISWLTSLHFHTHVHPQAVSYLMDVVRERKDVKGEALMAASSLVYQMCLNHPHTCQQHARPFLEYSKVMVGESCGWGENRGRQSEVLRVLRALGNAGVLPSSHLPQNCFMNKMLKRGLRVSALHTNRRSGCISPKPAWM</sequence>
<name>A0AAE1K4Z3_PETCI</name>